<accession>A0A409YSI3</accession>
<evidence type="ECO:0000313" key="4">
    <source>
        <dbReference type="Proteomes" id="UP000284842"/>
    </source>
</evidence>
<dbReference type="PANTHER" id="PTHR40465:SF1">
    <property type="entry name" value="DUF6534 DOMAIN-CONTAINING PROTEIN"/>
    <property type="match status" value="1"/>
</dbReference>
<keyword evidence="1" id="KW-1133">Transmembrane helix</keyword>
<evidence type="ECO:0000313" key="3">
    <source>
        <dbReference type="EMBL" id="PPR05953.1"/>
    </source>
</evidence>
<dbReference type="EMBL" id="NHTK01000724">
    <property type="protein sequence ID" value="PPR05953.1"/>
    <property type="molecule type" value="Genomic_DNA"/>
</dbReference>
<dbReference type="InParanoid" id="A0A409YSI3"/>
<keyword evidence="4" id="KW-1185">Reference proteome</keyword>
<dbReference type="Pfam" id="PF20152">
    <property type="entry name" value="DUF6534"/>
    <property type="match status" value="1"/>
</dbReference>
<gene>
    <name evidence="3" type="ORF">CVT24_004659</name>
</gene>
<keyword evidence="1" id="KW-0812">Transmembrane</keyword>
<proteinExistence type="predicted"/>
<organism evidence="3 4">
    <name type="scientific">Panaeolus cyanescens</name>
    <dbReference type="NCBI Taxonomy" id="181874"/>
    <lineage>
        <taxon>Eukaryota</taxon>
        <taxon>Fungi</taxon>
        <taxon>Dikarya</taxon>
        <taxon>Basidiomycota</taxon>
        <taxon>Agaricomycotina</taxon>
        <taxon>Agaricomycetes</taxon>
        <taxon>Agaricomycetidae</taxon>
        <taxon>Agaricales</taxon>
        <taxon>Agaricineae</taxon>
        <taxon>Galeropsidaceae</taxon>
        <taxon>Panaeolus</taxon>
    </lineage>
</organism>
<sequence length="432" mass="47118">MFTKPSSLGPNWSSRLGRCLEFSSLVSNSLTIWLIASSPRLMATLSELAIDMYSLSSRYHVGVYIERKLDIASPSNPKRPSFSASFDMNALDQGPSHVLDSTYGAMLIGVLFAAGFEGMLIVQAFNYYDNFPNDPLRLKLMVAFVCTLDTVHLILISKAAYTNLVTNWGFIPGLLNSPLELNLHLIFTALSVLVAQSFFLQRIWVFSRGSKLVMASLIIPALAPFLLDIHLTVLVVGNTSVLEYSEHTSEVIAMFVTGAFADMLIALATCYYLRREKSPFAKTQSVIAKAIQMVVGTGLATSFIAIASVIGYFAKSDSFYFISLHFQLGRTYTNALLATLNARQSMRQILHDTTKSAPIDLGLSSTTNRQGHSVGDSIHFARVGDSQHASSTTVSQIDGSDGVKATIEVVDKEKRVGFVSGGDAYQEKGVAM</sequence>
<dbReference type="PANTHER" id="PTHR40465">
    <property type="entry name" value="CHROMOSOME 1, WHOLE GENOME SHOTGUN SEQUENCE"/>
    <property type="match status" value="1"/>
</dbReference>
<comment type="caution">
    <text evidence="3">The sequence shown here is derived from an EMBL/GenBank/DDBJ whole genome shotgun (WGS) entry which is preliminary data.</text>
</comment>
<dbReference type="OrthoDB" id="2745105at2759"/>
<feature type="transmembrane region" description="Helical" evidence="1">
    <location>
        <begin position="103"/>
        <end position="128"/>
    </location>
</feature>
<reference evidence="3 4" key="1">
    <citation type="journal article" date="2018" name="Evol. Lett.">
        <title>Horizontal gene cluster transfer increased hallucinogenic mushroom diversity.</title>
        <authorList>
            <person name="Reynolds H.T."/>
            <person name="Vijayakumar V."/>
            <person name="Gluck-Thaler E."/>
            <person name="Korotkin H.B."/>
            <person name="Matheny P.B."/>
            <person name="Slot J.C."/>
        </authorList>
    </citation>
    <scope>NUCLEOTIDE SEQUENCE [LARGE SCALE GENOMIC DNA]</scope>
    <source>
        <strain evidence="3 4">2629</strain>
    </source>
</reference>
<dbReference type="STRING" id="181874.A0A409YSI3"/>
<dbReference type="Proteomes" id="UP000284842">
    <property type="component" value="Unassembled WGS sequence"/>
</dbReference>
<feature type="transmembrane region" description="Helical" evidence="1">
    <location>
        <begin position="181"/>
        <end position="200"/>
    </location>
</feature>
<feature type="domain" description="DUF6534" evidence="2">
    <location>
        <begin position="259"/>
        <end position="345"/>
    </location>
</feature>
<protein>
    <recommendedName>
        <fullName evidence="2">DUF6534 domain-containing protein</fullName>
    </recommendedName>
</protein>
<dbReference type="InterPro" id="IPR045339">
    <property type="entry name" value="DUF6534"/>
</dbReference>
<name>A0A409YSI3_9AGAR</name>
<feature type="transmembrane region" description="Helical" evidence="1">
    <location>
        <begin position="212"/>
        <end position="231"/>
    </location>
</feature>
<feature type="transmembrane region" description="Helical" evidence="1">
    <location>
        <begin position="294"/>
        <end position="313"/>
    </location>
</feature>
<evidence type="ECO:0000259" key="2">
    <source>
        <dbReference type="Pfam" id="PF20152"/>
    </source>
</evidence>
<feature type="transmembrane region" description="Helical" evidence="1">
    <location>
        <begin position="140"/>
        <end position="161"/>
    </location>
</feature>
<evidence type="ECO:0000256" key="1">
    <source>
        <dbReference type="SAM" id="Phobius"/>
    </source>
</evidence>
<feature type="transmembrane region" description="Helical" evidence="1">
    <location>
        <begin position="251"/>
        <end position="273"/>
    </location>
</feature>
<dbReference type="AlphaFoldDB" id="A0A409YSI3"/>
<keyword evidence="1" id="KW-0472">Membrane</keyword>